<geneLocation type="plasmid" evidence="7 8">
    <name>pPP2</name>
</geneLocation>
<gene>
    <name evidence="7" type="ORF">PEPS_34720</name>
</gene>
<dbReference type="Pfam" id="PF13515">
    <property type="entry name" value="FUSC_2"/>
    <property type="match status" value="1"/>
</dbReference>
<feature type="transmembrane region" description="Helical" evidence="5">
    <location>
        <begin position="316"/>
        <end position="334"/>
    </location>
</feature>
<evidence type="ECO:0000313" key="8">
    <source>
        <dbReference type="Proteomes" id="UP001354989"/>
    </source>
</evidence>
<name>A0ABM7VJM3_9BACT</name>
<sequence>MNFTTKLKTYLVSHLRFNKTDNQWHTQLFYALSLSLPFVIGIYFQQLQVAILVVVGMLTIFLKSMKASLPEKMRQVFLSGVLLSAFFGLGVQLGPYKGVLFLIIPPVIYLIYKLAYWARFKSPGQFFIFIAFMVGTYSRIDETNYQLILISIGYILTGTFFAMLGSYIYHYLACSKMTEKTISEPINWQYVGALAIIVPVAFLAGDGIADIRPYWAPISAFSVLEGMEFSHISQRLMNRLTGTFIGLLISPAILELMTSPIMAMIIFSLSVFFLVFFLFRNYLLTMVVATPVTLIICSANQTVIGPLTQELMQERLFLVIIGGFIGWLGAYLFSYKKWKWAF</sequence>
<evidence type="ECO:0000256" key="4">
    <source>
        <dbReference type="ARBA" id="ARBA00023136"/>
    </source>
</evidence>
<evidence type="ECO:0000313" key="7">
    <source>
        <dbReference type="EMBL" id="BDD01192.1"/>
    </source>
</evidence>
<evidence type="ECO:0000259" key="6">
    <source>
        <dbReference type="Pfam" id="PF13515"/>
    </source>
</evidence>
<keyword evidence="3 5" id="KW-1133">Transmembrane helix</keyword>
<feature type="transmembrane region" description="Helical" evidence="5">
    <location>
        <begin position="146"/>
        <end position="169"/>
    </location>
</feature>
<feature type="transmembrane region" description="Helical" evidence="5">
    <location>
        <begin position="190"/>
        <end position="208"/>
    </location>
</feature>
<comment type="subcellular location">
    <subcellularLocation>
        <location evidence="1">Membrane</location>
        <topology evidence="1">Multi-pass membrane protein</topology>
    </subcellularLocation>
</comment>
<feature type="transmembrane region" description="Helical" evidence="5">
    <location>
        <begin position="38"/>
        <end position="62"/>
    </location>
</feature>
<dbReference type="EMBL" id="AP025294">
    <property type="protein sequence ID" value="BDD01192.1"/>
    <property type="molecule type" value="Genomic_DNA"/>
</dbReference>
<dbReference type="Proteomes" id="UP001354989">
    <property type="component" value="Plasmid pPP2"/>
</dbReference>
<feature type="domain" description="Integral membrane bound transporter" evidence="6">
    <location>
        <begin position="202"/>
        <end position="328"/>
    </location>
</feature>
<feature type="transmembrane region" description="Helical" evidence="5">
    <location>
        <begin position="74"/>
        <end position="93"/>
    </location>
</feature>
<keyword evidence="4 5" id="KW-0472">Membrane</keyword>
<proteinExistence type="predicted"/>
<keyword evidence="7" id="KW-0614">Plasmid</keyword>
<dbReference type="RefSeq" id="WP_338398783.1">
    <property type="nucleotide sequence ID" value="NZ_AP025294.1"/>
</dbReference>
<protein>
    <recommendedName>
        <fullName evidence="6">Integral membrane bound transporter domain-containing protein</fullName>
    </recommendedName>
</protein>
<keyword evidence="2 5" id="KW-0812">Transmembrane</keyword>
<accession>A0ABM7VJM3</accession>
<keyword evidence="8" id="KW-1185">Reference proteome</keyword>
<dbReference type="InterPro" id="IPR049453">
    <property type="entry name" value="Memb_transporter_dom"/>
</dbReference>
<organism evidence="7 8">
    <name type="scientific">Persicobacter psychrovividus</name>
    <dbReference type="NCBI Taxonomy" id="387638"/>
    <lineage>
        <taxon>Bacteria</taxon>
        <taxon>Pseudomonadati</taxon>
        <taxon>Bacteroidota</taxon>
        <taxon>Cytophagia</taxon>
        <taxon>Cytophagales</taxon>
        <taxon>Persicobacteraceae</taxon>
        <taxon>Persicobacter</taxon>
    </lineage>
</organism>
<reference evidence="7 8" key="1">
    <citation type="submission" date="2021-12" db="EMBL/GenBank/DDBJ databases">
        <title>Genome sequencing of bacteria with rrn-lacking chromosome and rrn-plasmid.</title>
        <authorList>
            <person name="Anda M."/>
            <person name="Iwasaki W."/>
        </authorList>
    </citation>
    <scope>NUCLEOTIDE SEQUENCE [LARGE SCALE GENOMIC DNA]</scope>
    <source>
        <strain evidence="7 8">NBRC 101262</strain>
        <plasmid evidence="7 8">pPP2</plasmid>
    </source>
</reference>
<feature type="transmembrane region" description="Helical" evidence="5">
    <location>
        <begin position="244"/>
        <end position="277"/>
    </location>
</feature>
<evidence type="ECO:0000256" key="5">
    <source>
        <dbReference type="SAM" id="Phobius"/>
    </source>
</evidence>
<feature type="transmembrane region" description="Helical" evidence="5">
    <location>
        <begin position="283"/>
        <end position="304"/>
    </location>
</feature>
<evidence type="ECO:0000256" key="3">
    <source>
        <dbReference type="ARBA" id="ARBA00022989"/>
    </source>
</evidence>
<evidence type="ECO:0000256" key="2">
    <source>
        <dbReference type="ARBA" id="ARBA00022692"/>
    </source>
</evidence>
<feature type="transmembrane region" description="Helical" evidence="5">
    <location>
        <begin position="99"/>
        <end position="117"/>
    </location>
</feature>
<evidence type="ECO:0000256" key="1">
    <source>
        <dbReference type="ARBA" id="ARBA00004141"/>
    </source>
</evidence>